<reference evidence="1" key="1">
    <citation type="submission" date="2020-05" db="EMBL/GenBank/DDBJ databases">
        <authorList>
            <person name="Chiriac C."/>
            <person name="Salcher M."/>
            <person name="Ghai R."/>
            <person name="Kavagutti S V."/>
        </authorList>
    </citation>
    <scope>NUCLEOTIDE SEQUENCE</scope>
</reference>
<dbReference type="EMBL" id="LR797253">
    <property type="protein sequence ID" value="CAB4197196.1"/>
    <property type="molecule type" value="Genomic_DNA"/>
</dbReference>
<accession>A0A6J5RSN3</accession>
<gene>
    <name evidence="1" type="ORF">UFOVP1304_70</name>
</gene>
<organism evidence="1">
    <name type="scientific">uncultured Caudovirales phage</name>
    <dbReference type="NCBI Taxonomy" id="2100421"/>
    <lineage>
        <taxon>Viruses</taxon>
        <taxon>Duplodnaviria</taxon>
        <taxon>Heunggongvirae</taxon>
        <taxon>Uroviricota</taxon>
        <taxon>Caudoviricetes</taxon>
        <taxon>Peduoviridae</taxon>
        <taxon>Maltschvirus</taxon>
        <taxon>Maltschvirus maltsch</taxon>
    </lineage>
</organism>
<evidence type="ECO:0000313" key="1">
    <source>
        <dbReference type="EMBL" id="CAB4197196.1"/>
    </source>
</evidence>
<proteinExistence type="predicted"/>
<name>A0A6J5RSN3_9CAUD</name>
<sequence>LFVKLGTVTPDGGVRVSIEEDLNFAISQR</sequence>
<feature type="non-terminal residue" evidence="1">
    <location>
        <position position="1"/>
    </location>
</feature>
<protein>
    <submittedName>
        <fullName evidence="1">Uncharacterized protein</fullName>
    </submittedName>
</protein>